<feature type="non-terminal residue" evidence="2">
    <location>
        <position position="61"/>
    </location>
</feature>
<protein>
    <submittedName>
        <fullName evidence="2">Uncharacterized protein</fullName>
    </submittedName>
</protein>
<gene>
    <name evidence="2" type="ORF">BYL167_LOCUS77981</name>
    <name evidence="1" type="ORF">GIL414_LOCUS22026</name>
</gene>
<evidence type="ECO:0000313" key="2">
    <source>
        <dbReference type="EMBL" id="CAF5174640.1"/>
    </source>
</evidence>
<dbReference type="EMBL" id="CAJOBH010285486">
    <property type="protein sequence ID" value="CAF5174640.1"/>
    <property type="molecule type" value="Genomic_DNA"/>
</dbReference>
<accession>A0A8S3H1A4</accession>
<evidence type="ECO:0000313" key="3">
    <source>
        <dbReference type="Proteomes" id="UP000681967"/>
    </source>
</evidence>
<dbReference type="Proteomes" id="UP000681720">
    <property type="component" value="Unassembled WGS sequence"/>
</dbReference>
<evidence type="ECO:0000313" key="1">
    <source>
        <dbReference type="EMBL" id="CAF4211935.1"/>
    </source>
</evidence>
<dbReference type="EMBL" id="CAJOBJ010020630">
    <property type="protein sequence ID" value="CAF4211935.1"/>
    <property type="molecule type" value="Genomic_DNA"/>
</dbReference>
<proteinExistence type="predicted"/>
<comment type="caution">
    <text evidence="2">The sequence shown here is derived from an EMBL/GenBank/DDBJ whole genome shotgun (WGS) entry which is preliminary data.</text>
</comment>
<dbReference type="Proteomes" id="UP000681967">
    <property type="component" value="Unassembled WGS sequence"/>
</dbReference>
<feature type="non-terminal residue" evidence="2">
    <location>
        <position position="1"/>
    </location>
</feature>
<dbReference type="AlphaFoldDB" id="A0A8S3H1A4"/>
<name>A0A8S3H1A4_9BILA</name>
<organism evidence="2 3">
    <name type="scientific">Rotaria magnacalcarata</name>
    <dbReference type="NCBI Taxonomy" id="392030"/>
    <lineage>
        <taxon>Eukaryota</taxon>
        <taxon>Metazoa</taxon>
        <taxon>Spiralia</taxon>
        <taxon>Gnathifera</taxon>
        <taxon>Rotifera</taxon>
        <taxon>Eurotatoria</taxon>
        <taxon>Bdelloidea</taxon>
        <taxon>Philodinida</taxon>
        <taxon>Philodinidae</taxon>
        <taxon>Rotaria</taxon>
    </lineage>
</organism>
<sequence length="61" mass="7076">MNNVGVIWQYGDYPDVPQIIESSRTLNLQFNEIKQENYPLLGRRVELMIVAAQIMLLDEPV</sequence>
<reference evidence="2" key="1">
    <citation type="submission" date="2021-02" db="EMBL/GenBank/DDBJ databases">
        <authorList>
            <person name="Nowell W R."/>
        </authorList>
    </citation>
    <scope>NUCLEOTIDE SEQUENCE</scope>
</reference>